<gene>
    <name evidence="6" type="ORF">EA658_19160</name>
</gene>
<dbReference type="Proteomes" id="UP000293089">
    <property type="component" value="Unassembled WGS sequence"/>
</dbReference>
<protein>
    <submittedName>
        <fullName evidence="6">Response regulator</fullName>
    </submittedName>
</protein>
<evidence type="ECO:0000256" key="3">
    <source>
        <dbReference type="PROSITE-ProRule" id="PRU01091"/>
    </source>
</evidence>
<dbReference type="SUPFAM" id="SSF52172">
    <property type="entry name" value="CheY-like"/>
    <property type="match status" value="1"/>
</dbReference>
<dbReference type="CDD" id="cd00383">
    <property type="entry name" value="trans_reg_C"/>
    <property type="match status" value="1"/>
</dbReference>
<dbReference type="SUPFAM" id="SSF46894">
    <property type="entry name" value="C-terminal effector domain of the bipartite response regulators"/>
    <property type="match status" value="1"/>
</dbReference>
<feature type="domain" description="Response regulatory" evidence="4">
    <location>
        <begin position="9"/>
        <end position="122"/>
    </location>
</feature>
<reference evidence="6 7" key="1">
    <citation type="submission" date="2019-02" db="EMBL/GenBank/DDBJ databases">
        <title>WGS of Pseudoxanthomonas species novum from clinical isolates.</title>
        <authorList>
            <person name="Bernier A.-M."/>
            <person name="Bernard K."/>
            <person name="Vachon A."/>
        </authorList>
    </citation>
    <scope>NUCLEOTIDE SEQUENCE [LARGE SCALE GENOMIC DNA]</scope>
    <source>
        <strain evidence="7">NML 170316</strain>
    </source>
</reference>
<name>A0ABY1W9D5_9GAMM</name>
<evidence type="ECO:0000256" key="1">
    <source>
        <dbReference type="ARBA" id="ARBA00023125"/>
    </source>
</evidence>
<feature type="modified residue" description="4-aspartylphosphate" evidence="2">
    <location>
        <position position="58"/>
    </location>
</feature>
<evidence type="ECO:0000313" key="6">
    <source>
        <dbReference type="EMBL" id="TAA16790.1"/>
    </source>
</evidence>
<dbReference type="InterPro" id="IPR039420">
    <property type="entry name" value="WalR-like"/>
</dbReference>
<dbReference type="Pfam" id="PF00072">
    <property type="entry name" value="Response_reg"/>
    <property type="match status" value="1"/>
</dbReference>
<keyword evidence="2" id="KW-0597">Phosphoprotein</keyword>
<feature type="domain" description="OmpR/PhoB-type" evidence="5">
    <location>
        <begin position="129"/>
        <end position="228"/>
    </location>
</feature>
<keyword evidence="1 3" id="KW-0238">DNA-binding</keyword>
<dbReference type="SMART" id="SM00862">
    <property type="entry name" value="Trans_reg_C"/>
    <property type="match status" value="1"/>
</dbReference>
<dbReference type="EMBL" id="SHME01000007">
    <property type="protein sequence ID" value="TAA16790.1"/>
    <property type="molecule type" value="Genomic_DNA"/>
</dbReference>
<dbReference type="InterPro" id="IPR001867">
    <property type="entry name" value="OmpR/PhoB-type_DNA-bd"/>
</dbReference>
<dbReference type="PANTHER" id="PTHR48111">
    <property type="entry name" value="REGULATOR OF RPOS"/>
    <property type="match status" value="1"/>
</dbReference>
<evidence type="ECO:0000313" key="7">
    <source>
        <dbReference type="Proteomes" id="UP000293089"/>
    </source>
</evidence>
<dbReference type="InterPro" id="IPR011006">
    <property type="entry name" value="CheY-like_superfamily"/>
</dbReference>
<keyword evidence="7" id="KW-1185">Reference proteome</keyword>
<dbReference type="Gene3D" id="6.10.250.690">
    <property type="match status" value="1"/>
</dbReference>
<sequence>MTAAADNALVLVVEDEPRLAAVLRDYLHAAGYRSAWVADGDAVLDAVAAHGPALVLLDLMLPGRDGVDVCRALRAVSQVPVIMVTARVEEIDRLLGLEVGADDYICKPFSPKEVIARVGVVLRRVRQGQPEPPIPGLTIDQANGRALLHGQALDLTAVEFRLLRTLLGAPGRVWSRERLLDHLYVDHRVVADRTVDSHVRNLRRKLHEAGLSEDPIRSIYGMGYRLEV</sequence>
<dbReference type="InterPro" id="IPR016032">
    <property type="entry name" value="Sig_transdc_resp-reg_C-effctor"/>
</dbReference>
<dbReference type="SMART" id="SM00448">
    <property type="entry name" value="REC"/>
    <property type="match status" value="1"/>
</dbReference>
<feature type="DNA-binding region" description="OmpR/PhoB-type" evidence="3">
    <location>
        <begin position="129"/>
        <end position="228"/>
    </location>
</feature>
<dbReference type="Gene3D" id="3.40.50.2300">
    <property type="match status" value="1"/>
</dbReference>
<dbReference type="PANTHER" id="PTHR48111:SF59">
    <property type="entry name" value="TRANSCRIPTIONAL REGULATORY PROTEIN BAER"/>
    <property type="match status" value="1"/>
</dbReference>
<evidence type="ECO:0000259" key="4">
    <source>
        <dbReference type="PROSITE" id="PS50110"/>
    </source>
</evidence>
<evidence type="ECO:0000256" key="2">
    <source>
        <dbReference type="PROSITE-ProRule" id="PRU00169"/>
    </source>
</evidence>
<dbReference type="PROSITE" id="PS50110">
    <property type="entry name" value="RESPONSE_REGULATORY"/>
    <property type="match status" value="1"/>
</dbReference>
<dbReference type="Pfam" id="PF00486">
    <property type="entry name" value="Trans_reg_C"/>
    <property type="match status" value="1"/>
</dbReference>
<comment type="caution">
    <text evidence="6">The sequence shown here is derived from an EMBL/GenBank/DDBJ whole genome shotgun (WGS) entry which is preliminary data.</text>
</comment>
<evidence type="ECO:0000259" key="5">
    <source>
        <dbReference type="PROSITE" id="PS51755"/>
    </source>
</evidence>
<proteinExistence type="predicted"/>
<dbReference type="PROSITE" id="PS51755">
    <property type="entry name" value="OMPR_PHOB"/>
    <property type="match status" value="1"/>
</dbReference>
<dbReference type="InterPro" id="IPR001789">
    <property type="entry name" value="Sig_transdc_resp-reg_receiver"/>
</dbReference>
<accession>A0ABY1W9D5</accession>
<dbReference type="RefSeq" id="WP_130532195.1">
    <property type="nucleotide sequence ID" value="NZ_SHMD01000008.1"/>
</dbReference>
<dbReference type="Gene3D" id="1.10.10.10">
    <property type="entry name" value="Winged helix-like DNA-binding domain superfamily/Winged helix DNA-binding domain"/>
    <property type="match status" value="1"/>
</dbReference>
<organism evidence="6 7">
    <name type="scientific">Pseudoxanthomonas winnipegensis</name>
    <dbReference type="NCBI Taxonomy" id="2480810"/>
    <lineage>
        <taxon>Bacteria</taxon>
        <taxon>Pseudomonadati</taxon>
        <taxon>Pseudomonadota</taxon>
        <taxon>Gammaproteobacteria</taxon>
        <taxon>Lysobacterales</taxon>
        <taxon>Lysobacteraceae</taxon>
        <taxon>Pseudoxanthomonas</taxon>
    </lineage>
</organism>
<dbReference type="InterPro" id="IPR036388">
    <property type="entry name" value="WH-like_DNA-bd_sf"/>
</dbReference>